<dbReference type="Proteomes" id="UP000838412">
    <property type="component" value="Chromosome 2"/>
</dbReference>
<reference evidence="11" key="1">
    <citation type="submission" date="2022-01" db="EMBL/GenBank/DDBJ databases">
        <authorList>
            <person name="Braso-Vives M."/>
        </authorList>
    </citation>
    <scope>NUCLEOTIDE SEQUENCE</scope>
</reference>
<dbReference type="CDD" id="cd12364">
    <property type="entry name" value="RRM_RDM1"/>
    <property type="match status" value="1"/>
</dbReference>
<evidence type="ECO:0000256" key="9">
    <source>
        <dbReference type="PROSITE-ProRule" id="PRU00176"/>
    </source>
</evidence>
<name>A0A8K0EK50_BRALA</name>
<dbReference type="Gene3D" id="3.30.390.80">
    <property type="entry name" value="DNA repair protein Rad52/59/22"/>
    <property type="match status" value="1"/>
</dbReference>
<evidence type="ECO:0000259" key="10">
    <source>
        <dbReference type="PROSITE" id="PS50102"/>
    </source>
</evidence>
<evidence type="ECO:0000313" key="11">
    <source>
        <dbReference type="EMBL" id="CAH1254347.1"/>
    </source>
</evidence>
<keyword evidence="6 9" id="KW-0694">RNA-binding</keyword>
<feature type="domain" description="RRM" evidence="10">
    <location>
        <begin position="31"/>
        <end position="126"/>
    </location>
</feature>
<dbReference type="InterPro" id="IPR034200">
    <property type="entry name" value="RDM1_RRM"/>
</dbReference>
<evidence type="ECO:0000256" key="7">
    <source>
        <dbReference type="ARBA" id="ARBA00023125"/>
    </source>
</evidence>
<protein>
    <recommendedName>
        <fullName evidence="4">RAD52 motif-containing protein 1</fullName>
    </recommendedName>
</protein>
<dbReference type="InterPro" id="IPR057652">
    <property type="entry name" value="DSRM_RDM1"/>
</dbReference>
<organism evidence="11 12">
    <name type="scientific">Branchiostoma lanceolatum</name>
    <name type="common">Common lancelet</name>
    <name type="synonym">Amphioxus lanceolatum</name>
    <dbReference type="NCBI Taxonomy" id="7740"/>
    <lineage>
        <taxon>Eukaryota</taxon>
        <taxon>Metazoa</taxon>
        <taxon>Chordata</taxon>
        <taxon>Cephalochordata</taxon>
        <taxon>Leptocardii</taxon>
        <taxon>Amphioxiformes</taxon>
        <taxon>Branchiostomatidae</taxon>
        <taxon>Branchiostoma</taxon>
    </lineage>
</organism>
<sequence>MGTMDPESRQHVRTPPSPEIVEFVRPNTSDKVLYVSRISRKLPEEEIYFKLCKAFEQYGLINDVQVVKPPAQLQTSAEGQQEERLTECYYAFIKFYLARDAAKARAGLNGKYFTGGQPISVQHATKMKTREPSPLPYSKCLDLANHYLGMDGWTTRILSIGQDSESCQHDPNSLRYICVVRIEIRGWDMSCQGVGLGEKTLEPTRPQERVSLTRAAMKISVHRAIQNAFQKVILVVLGNGKVAVEINNTVPDGIPYSTEVGSWNVCAEIFVTYVYRGIVFGVSMFPQLFPCAIFWHVSPH</sequence>
<dbReference type="InterPro" id="IPR040224">
    <property type="entry name" value="RDM1"/>
</dbReference>
<evidence type="ECO:0000256" key="4">
    <source>
        <dbReference type="ARBA" id="ARBA00013723"/>
    </source>
</evidence>
<accession>A0A8K0EK50</accession>
<dbReference type="GO" id="GO:0003677">
    <property type="term" value="F:DNA binding"/>
    <property type="evidence" value="ECO:0007669"/>
    <property type="project" value="UniProtKB-KW"/>
</dbReference>
<dbReference type="InterPro" id="IPR012677">
    <property type="entry name" value="Nucleotide-bd_a/b_plait_sf"/>
</dbReference>
<dbReference type="AlphaFoldDB" id="A0A8K0EK50"/>
<dbReference type="FunFam" id="3.30.70.330:FF:001556">
    <property type="match status" value="1"/>
</dbReference>
<keyword evidence="8" id="KW-0539">Nucleus</keyword>
<evidence type="ECO:0000256" key="6">
    <source>
        <dbReference type="ARBA" id="ARBA00022884"/>
    </source>
</evidence>
<dbReference type="InterPro" id="IPR042525">
    <property type="entry name" value="Rad52_Rad59_Rad22_sf"/>
</dbReference>
<keyword evidence="12" id="KW-1185">Reference proteome</keyword>
<dbReference type="OrthoDB" id="6287754at2759"/>
<dbReference type="PANTHER" id="PTHR31164">
    <property type="entry name" value="RAD52 MOTIF-CONTAINING PROTEIN 1"/>
    <property type="match status" value="1"/>
</dbReference>
<dbReference type="SMART" id="SM00360">
    <property type="entry name" value="RRM"/>
    <property type="match status" value="1"/>
</dbReference>
<dbReference type="Pfam" id="PF25517">
    <property type="entry name" value="DSRM_RDM1"/>
    <property type="match status" value="1"/>
</dbReference>
<gene>
    <name evidence="11" type="primary">RDM1</name>
    <name evidence="11" type="ORF">BLAG_LOCUS13788</name>
</gene>
<proteinExistence type="predicted"/>
<dbReference type="InterPro" id="IPR000504">
    <property type="entry name" value="RRM_dom"/>
</dbReference>
<keyword evidence="7" id="KW-0238">DNA-binding</keyword>
<dbReference type="Gene3D" id="3.30.70.330">
    <property type="match status" value="1"/>
</dbReference>
<dbReference type="InterPro" id="IPR035979">
    <property type="entry name" value="RBD_domain_sf"/>
</dbReference>
<dbReference type="EMBL" id="OV696687">
    <property type="protein sequence ID" value="CAH1254347.1"/>
    <property type="molecule type" value="Genomic_DNA"/>
</dbReference>
<evidence type="ECO:0000313" key="12">
    <source>
        <dbReference type="Proteomes" id="UP000838412"/>
    </source>
</evidence>
<dbReference type="GO" id="GO:0005737">
    <property type="term" value="C:cytoplasm"/>
    <property type="evidence" value="ECO:0007669"/>
    <property type="project" value="UniProtKB-SubCell"/>
</dbReference>
<dbReference type="PROSITE" id="PS50102">
    <property type="entry name" value="RRM"/>
    <property type="match status" value="1"/>
</dbReference>
<comment type="subcellular location">
    <subcellularLocation>
        <location evidence="1">Cytoplasm</location>
    </subcellularLocation>
    <subcellularLocation>
        <location evidence="2">Nucleus</location>
        <location evidence="2">Nucleolus</location>
    </subcellularLocation>
</comment>
<evidence type="ECO:0000256" key="8">
    <source>
        <dbReference type="ARBA" id="ARBA00023242"/>
    </source>
</evidence>
<dbReference type="GO" id="GO:0005730">
    <property type="term" value="C:nucleolus"/>
    <property type="evidence" value="ECO:0007669"/>
    <property type="project" value="UniProtKB-SubCell"/>
</dbReference>
<dbReference type="GO" id="GO:0006302">
    <property type="term" value="P:double-strand break repair"/>
    <property type="evidence" value="ECO:0007669"/>
    <property type="project" value="UniProtKB-ARBA"/>
</dbReference>
<dbReference type="SUPFAM" id="SSF54768">
    <property type="entry name" value="dsRNA-binding domain-like"/>
    <property type="match status" value="1"/>
</dbReference>
<dbReference type="GO" id="GO:0006310">
    <property type="term" value="P:DNA recombination"/>
    <property type="evidence" value="ECO:0007669"/>
    <property type="project" value="UniProtKB-ARBA"/>
</dbReference>
<evidence type="ECO:0000256" key="1">
    <source>
        <dbReference type="ARBA" id="ARBA00004496"/>
    </source>
</evidence>
<dbReference type="GO" id="GO:0003723">
    <property type="term" value="F:RNA binding"/>
    <property type="evidence" value="ECO:0007669"/>
    <property type="project" value="UniProtKB-UniRule"/>
</dbReference>
<dbReference type="PANTHER" id="PTHR31164:SF1">
    <property type="entry name" value="RAD52 MOTIF-CONTAINING PROTEIN 1"/>
    <property type="match status" value="1"/>
</dbReference>
<evidence type="ECO:0000256" key="5">
    <source>
        <dbReference type="ARBA" id="ARBA00022490"/>
    </source>
</evidence>
<comment type="subunit">
    <text evidence="3">Homodimer.</text>
</comment>
<keyword evidence="5" id="KW-0963">Cytoplasm</keyword>
<evidence type="ECO:0000256" key="2">
    <source>
        <dbReference type="ARBA" id="ARBA00004604"/>
    </source>
</evidence>
<evidence type="ECO:0000256" key="3">
    <source>
        <dbReference type="ARBA" id="ARBA00011738"/>
    </source>
</evidence>
<dbReference type="SUPFAM" id="SSF54928">
    <property type="entry name" value="RNA-binding domain, RBD"/>
    <property type="match status" value="1"/>
</dbReference>